<dbReference type="InterPro" id="IPR011009">
    <property type="entry name" value="Kinase-like_dom_sf"/>
</dbReference>
<evidence type="ECO:0000313" key="3">
    <source>
        <dbReference type="Proteomes" id="UP000800035"/>
    </source>
</evidence>
<organism evidence="2 3">
    <name type="scientific">Byssothecium circinans</name>
    <dbReference type="NCBI Taxonomy" id="147558"/>
    <lineage>
        <taxon>Eukaryota</taxon>
        <taxon>Fungi</taxon>
        <taxon>Dikarya</taxon>
        <taxon>Ascomycota</taxon>
        <taxon>Pezizomycotina</taxon>
        <taxon>Dothideomycetes</taxon>
        <taxon>Pleosporomycetidae</taxon>
        <taxon>Pleosporales</taxon>
        <taxon>Massarineae</taxon>
        <taxon>Massarinaceae</taxon>
        <taxon>Byssothecium</taxon>
    </lineage>
</organism>
<name>A0A6A5TH96_9PLEO</name>
<protein>
    <submittedName>
        <fullName evidence="2">Phosphotransferase enzyme family protein</fullName>
    </submittedName>
</protein>
<dbReference type="InterPro" id="IPR051678">
    <property type="entry name" value="AGP_Transferase"/>
</dbReference>
<dbReference type="PANTHER" id="PTHR21310">
    <property type="entry name" value="AMINOGLYCOSIDE PHOSPHOTRANSFERASE-RELATED-RELATED"/>
    <property type="match status" value="1"/>
</dbReference>
<gene>
    <name evidence="2" type="ORF">CC80DRAFT_217840</name>
</gene>
<dbReference type="CDD" id="cd05120">
    <property type="entry name" value="APH_ChoK_like"/>
    <property type="match status" value="1"/>
</dbReference>
<dbReference type="Gene3D" id="3.90.1200.10">
    <property type="match status" value="1"/>
</dbReference>
<dbReference type="Pfam" id="PF01636">
    <property type="entry name" value="APH"/>
    <property type="match status" value="1"/>
</dbReference>
<reference evidence="2" key="1">
    <citation type="journal article" date="2020" name="Stud. Mycol.">
        <title>101 Dothideomycetes genomes: a test case for predicting lifestyles and emergence of pathogens.</title>
        <authorList>
            <person name="Haridas S."/>
            <person name="Albert R."/>
            <person name="Binder M."/>
            <person name="Bloem J."/>
            <person name="Labutti K."/>
            <person name="Salamov A."/>
            <person name="Andreopoulos B."/>
            <person name="Baker S."/>
            <person name="Barry K."/>
            <person name="Bills G."/>
            <person name="Bluhm B."/>
            <person name="Cannon C."/>
            <person name="Castanera R."/>
            <person name="Culley D."/>
            <person name="Daum C."/>
            <person name="Ezra D."/>
            <person name="Gonzalez J."/>
            <person name="Henrissat B."/>
            <person name="Kuo A."/>
            <person name="Liang C."/>
            <person name="Lipzen A."/>
            <person name="Lutzoni F."/>
            <person name="Magnuson J."/>
            <person name="Mondo S."/>
            <person name="Nolan M."/>
            <person name="Ohm R."/>
            <person name="Pangilinan J."/>
            <person name="Park H.-J."/>
            <person name="Ramirez L."/>
            <person name="Alfaro M."/>
            <person name="Sun H."/>
            <person name="Tritt A."/>
            <person name="Yoshinaga Y."/>
            <person name="Zwiers L.-H."/>
            <person name="Turgeon B."/>
            <person name="Goodwin S."/>
            <person name="Spatafora J."/>
            <person name="Crous P."/>
            <person name="Grigoriev I."/>
        </authorList>
    </citation>
    <scope>NUCLEOTIDE SEQUENCE</scope>
    <source>
        <strain evidence="2">CBS 675.92</strain>
    </source>
</reference>
<sequence>MEPPIIALQAAAMPELYASMATSPKIHVLYLAPGSEIISPEQFNASNPEVLATGAGALLAKISPSMLVKYGTHASLIEAKTMLFVAEKTSIPVPKLYAAYSYGPLDRDVSDWGSVYDTYIFMEFIEGEDLEKSWKNCNDVEKQQISADLKKYMTELRSIPGADYVGSVHGGPVTDIILEWSTTIKGPFDSVEAFNTTIADTFIAKSKGKVAAYIRGMLNAHKHGIVFTHGDLRPADVIVRDGRVAAIIDWELGGWYPDYWEFAKAFYIEHFVTNWATYVLDILTPYYCEQMMYSELMRVLW</sequence>
<feature type="domain" description="Aminoglycoside phosphotransferase" evidence="1">
    <location>
        <begin position="47"/>
        <end position="275"/>
    </location>
</feature>
<keyword evidence="3" id="KW-1185">Reference proteome</keyword>
<dbReference type="EMBL" id="ML977020">
    <property type="protein sequence ID" value="KAF1951119.1"/>
    <property type="molecule type" value="Genomic_DNA"/>
</dbReference>
<dbReference type="InterPro" id="IPR002575">
    <property type="entry name" value="Aminoglycoside_PTrfase"/>
</dbReference>
<dbReference type="OrthoDB" id="2906425at2759"/>
<dbReference type="Proteomes" id="UP000800035">
    <property type="component" value="Unassembled WGS sequence"/>
</dbReference>
<evidence type="ECO:0000313" key="2">
    <source>
        <dbReference type="EMBL" id="KAF1951119.1"/>
    </source>
</evidence>
<dbReference type="SUPFAM" id="SSF56112">
    <property type="entry name" value="Protein kinase-like (PK-like)"/>
    <property type="match status" value="1"/>
</dbReference>
<dbReference type="PANTHER" id="PTHR21310:SF58">
    <property type="entry name" value="AMINOGLYCOSIDE PHOSPHOTRANSFERASE DOMAIN-CONTAINING PROTEIN"/>
    <property type="match status" value="1"/>
</dbReference>
<accession>A0A6A5TH96</accession>
<proteinExistence type="predicted"/>
<dbReference type="GO" id="GO:0016740">
    <property type="term" value="F:transferase activity"/>
    <property type="evidence" value="ECO:0007669"/>
    <property type="project" value="UniProtKB-KW"/>
</dbReference>
<keyword evidence="2" id="KW-0808">Transferase</keyword>
<dbReference type="AlphaFoldDB" id="A0A6A5TH96"/>
<evidence type="ECO:0000259" key="1">
    <source>
        <dbReference type="Pfam" id="PF01636"/>
    </source>
</evidence>